<evidence type="ECO:0000256" key="1">
    <source>
        <dbReference type="SAM" id="MobiDB-lite"/>
    </source>
</evidence>
<dbReference type="AlphaFoldDB" id="A0A7R9Q631"/>
<dbReference type="Proteomes" id="UP000759131">
    <property type="component" value="Unassembled WGS sequence"/>
</dbReference>
<dbReference type="EMBL" id="CAJPIZ010012935">
    <property type="protein sequence ID" value="CAG2113981.1"/>
    <property type="molecule type" value="Genomic_DNA"/>
</dbReference>
<accession>A0A7R9Q631</accession>
<proteinExistence type="predicted"/>
<gene>
    <name evidence="2" type="ORF">OSB1V03_LOCUS13948</name>
</gene>
<feature type="non-terminal residue" evidence="2">
    <location>
        <position position="65"/>
    </location>
</feature>
<evidence type="ECO:0000313" key="2">
    <source>
        <dbReference type="EMBL" id="CAD7633551.1"/>
    </source>
</evidence>
<keyword evidence="3" id="KW-1185">Reference proteome</keyword>
<reference evidence="2" key="1">
    <citation type="submission" date="2020-11" db="EMBL/GenBank/DDBJ databases">
        <authorList>
            <person name="Tran Van P."/>
        </authorList>
    </citation>
    <scope>NUCLEOTIDE SEQUENCE</scope>
</reference>
<sequence>GDWETIPDKKLTSEASVEWRTELEPHITGTDRAFSAHILDELKSSSEKREMDSLDIQTRNALKKH</sequence>
<feature type="non-terminal residue" evidence="2">
    <location>
        <position position="1"/>
    </location>
</feature>
<dbReference type="EMBL" id="OC867510">
    <property type="protein sequence ID" value="CAD7633551.1"/>
    <property type="molecule type" value="Genomic_DNA"/>
</dbReference>
<protein>
    <submittedName>
        <fullName evidence="2">Uncharacterized protein</fullName>
    </submittedName>
</protein>
<organism evidence="2">
    <name type="scientific">Medioppia subpectinata</name>
    <dbReference type="NCBI Taxonomy" id="1979941"/>
    <lineage>
        <taxon>Eukaryota</taxon>
        <taxon>Metazoa</taxon>
        <taxon>Ecdysozoa</taxon>
        <taxon>Arthropoda</taxon>
        <taxon>Chelicerata</taxon>
        <taxon>Arachnida</taxon>
        <taxon>Acari</taxon>
        <taxon>Acariformes</taxon>
        <taxon>Sarcoptiformes</taxon>
        <taxon>Oribatida</taxon>
        <taxon>Brachypylina</taxon>
        <taxon>Oppioidea</taxon>
        <taxon>Oppiidae</taxon>
        <taxon>Medioppia</taxon>
    </lineage>
</organism>
<name>A0A7R9Q631_9ACAR</name>
<feature type="region of interest" description="Disordered" evidence="1">
    <location>
        <begin position="45"/>
        <end position="65"/>
    </location>
</feature>
<feature type="compositionally biased region" description="Polar residues" evidence="1">
    <location>
        <begin position="55"/>
        <end position="65"/>
    </location>
</feature>
<evidence type="ECO:0000313" key="3">
    <source>
        <dbReference type="Proteomes" id="UP000759131"/>
    </source>
</evidence>